<comment type="caution">
    <text evidence="2">The sequence shown here is derived from an EMBL/GenBank/DDBJ whole genome shotgun (WGS) entry which is preliminary data.</text>
</comment>
<keyword evidence="1" id="KW-1133">Transmembrane helix</keyword>
<accession>A6ZW85</accession>
<evidence type="ECO:0000256" key="1">
    <source>
        <dbReference type="SAM" id="Phobius"/>
    </source>
</evidence>
<dbReference type="Proteomes" id="UP000007060">
    <property type="component" value="Unassembled WGS sequence"/>
</dbReference>
<dbReference type="EMBL" id="AAFW02000135">
    <property type="protein sequence ID" value="EDN60977.1"/>
    <property type="molecule type" value="Genomic_DNA"/>
</dbReference>
<dbReference type="HOGENOM" id="CLU_674708_0_0_1"/>
<dbReference type="AlphaFoldDB" id="A6ZW85"/>
<gene>
    <name evidence="2" type="ORF">SCY_5562</name>
</gene>
<proteinExistence type="predicted"/>
<dbReference type="OrthoDB" id="4035871at2759"/>
<protein>
    <submittedName>
        <fullName evidence="2">Conserved protein</fullName>
    </submittedName>
</protein>
<keyword evidence="1" id="KW-0812">Transmembrane</keyword>
<feature type="transmembrane region" description="Helical" evidence="1">
    <location>
        <begin position="403"/>
        <end position="420"/>
    </location>
</feature>
<keyword evidence="1" id="KW-0472">Membrane</keyword>
<evidence type="ECO:0000313" key="2">
    <source>
        <dbReference type="EMBL" id="EDN60977.1"/>
    </source>
</evidence>
<sequence>MTVLYTSASLKKMKCLAFNMGMNCVRTVSHARSGGAKFGGRNVFNIFDSKTPDSVRIKAFKNTIYQSAMGKGKTKFSAMEVNLITSLVRGYKGEGKKNAINPLQTNVQILNKLLLTHRLTDKDILEGMNLAAGPVNVAIPRDITPQEEKKKVELRNRKAENMDLHPSRKMHIKELLHSLNLDMCNDEEVYQKISLYLQKNEESRTSVGASQQNHVDIDINSLKRYLQNIEKKARQKSAIDKQKKNQARIYQWNTQSFSEIVPLSAGNILFKREPNRLWKRLQNGISVFLGSNGGGKKIKTTKKVLQGNNILLHSLENNKDMTLSNNFDHSVFNINFTDLFGVINASGSPPDRVLNEINEIELKGWKCVGNLYDNNKIVVFQSSNPLLEGTKIPQKSFTNSKRFLISFSALLASFFAYYRYRLSQRQESKK</sequence>
<organism evidence="2 3">
    <name type="scientific">Saccharomyces cerevisiae (strain YJM789)</name>
    <name type="common">Baker's yeast</name>
    <dbReference type="NCBI Taxonomy" id="307796"/>
    <lineage>
        <taxon>Eukaryota</taxon>
        <taxon>Fungi</taxon>
        <taxon>Dikarya</taxon>
        <taxon>Ascomycota</taxon>
        <taxon>Saccharomycotina</taxon>
        <taxon>Saccharomycetes</taxon>
        <taxon>Saccharomycetales</taxon>
        <taxon>Saccharomycetaceae</taxon>
        <taxon>Saccharomyces</taxon>
    </lineage>
</organism>
<name>A6ZW85_YEAS7</name>
<reference evidence="2 3" key="1">
    <citation type="journal article" date="2007" name="Proc. Natl. Acad. Sci. U.S.A.">
        <title>Genome sequencing and comparative analysis of Saccharomyces cerevisiae strain YJM789.</title>
        <authorList>
            <person name="Wei W."/>
            <person name="McCusker J.H."/>
            <person name="Hyman R.W."/>
            <person name="Jones T."/>
            <person name="Ning Y."/>
            <person name="Cao Z."/>
            <person name="Gu Z."/>
            <person name="Bruno D."/>
            <person name="Miranda M."/>
            <person name="Nguyen M."/>
            <person name="Wilhelmy J."/>
            <person name="Komp C."/>
            <person name="Tamse R."/>
            <person name="Wang X."/>
            <person name="Jia P."/>
            <person name="Luedi P."/>
            <person name="Oefner P.J."/>
            <person name="David L."/>
            <person name="Dietrich F.S."/>
            <person name="Li Y."/>
            <person name="Davis R.W."/>
            <person name="Steinmetz L.M."/>
        </authorList>
    </citation>
    <scope>NUCLEOTIDE SEQUENCE [LARGE SCALE GENOMIC DNA]</scope>
    <source>
        <strain evidence="2 3">YJM789</strain>
    </source>
</reference>
<evidence type="ECO:0000313" key="3">
    <source>
        <dbReference type="Proteomes" id="UP000007060"/>
    </source>
</evidence>